<evidence type="ECO:0000259" key="6">
    <source>
        <dbReference type="Pfam" id="PF14833"/>
    </source>
</evidence>
<evidence type="ECO:0000256" key="1">
    <source>
        <dbReference type="ARBA" id="ARBA00009080"/>
    </source>
</evidence>
<feature type="domain" description="6-phosphogluconate dehydrogenase NADP-binding" evidence="5">
    <location>
        <begin position="3"/>
        <end position="160"/>
    </location>
</feature>
<dbReference type="Proteomes" id="UP000036780">
    <property type="component" value="Unassembled WGS sequence"/>
</dbReference>
<dbReference type="GeneID" id="66869595"/>
<evidence type="ECO:0000256" key="3">
    <source>
        <dbReference type="ARBA" id="ARBA00023027"/>
    </source>
</evidence>
<dbReference type="OrthoDB" id="9786703at2"/>
<dbReference type="SUPFAM" id="SSF48179">
    <property type="entry name" value="6-phosphogluconate dehydrogenase C-terminal domain-like"/>
    <property type="match status" value="1"/>
</dbReference>
<comment type="similarity">
    <text evidence="1">Belongs to the HIBADH-related family.</text>
</comment>
<proteinExistence type="inferred from homology"/>
<keyword evidence="2" id="KW-0560">Oxidoreductase</keyword>
<evidence type="ECO:0000313" key="7">
    <source>
        <dbReference type="EMBL" id="KNE21869.1"/>
    </source>
</evidence>
<evidence type="ECO:0000256" key="2">
    <source>
        <dbReference type="ARBA" id="ARBA00023002"/>
    </source>
</evidence>
<dbReference type="GO" id="GO:0050661">
    <property type="term" value="F:NADP binding"/>
    <property type="evidence" value="ECO:0007669"/>
    <property type="project" value="InterPro"/>
</dbReference>
<dbReference type="Gene3D" id="1.10.1040.10">
    <property type="entry name" value="N-(1-d-carboxylethyl)-l-norvaline Dehydrogenase, domain 2"/>
    <property type="match status" value="1"/>
</dbReference>
<feature type="domain" description="3-hydroxyisobutyrate dehydrogenase-like NAD-binding" evidence="6">
    <location>
        <begin position="167"/>
        <end position="285"/>
    </location>
</feature>
<dbReference type="InterPro" id="IPR013328">
    <property type="entry name" value="6PGD_dom2"/>
</dbReference>
<dbReference type="Gene3D" id="3.40.50.720">
    <property type="entry name" value="NAD(P)-binding Rossmann-like Domain"/>
    <property type="match status" value="1"/>
</dbReference>
<keyword evidence="3" id="KW-0520">NAD</keyword>
<keyword evidence="8" id="KW-1185">Reference proteome</keyword>
<dbReference type="GO" id="GO:0051287">
    <property type="term" value="F:NAD binding"/>
    <property type="evidence" value="ECO:0007669"/>
    <property type="project" value="InterPro"/>
</dbReference>
<dbReference type="PATRIC" id="fig|1473.5.peg.3622"/>
<organism evidence="7 8">
    <name type="scientific">Virgibacillus pantothenticus</name>
    <dbReference type="NCBI Taxonomy" id="1473"/>
    <lineage>
        <taxon>Bacteria</taxon>
        <taxon>Bacillati</taxon>
        <taxon>Bacillota</taxon>
        <taxon>Bacilli</taxon>
        <taxon>Bacillales</taxon>
        <taxon>Bacillaceae</taxon>
        <taxon>Virgibacillus</taxon>
    </lineage>
</organism>
<comment type="caution">
    <text evidence="7">The sequence shown here is derived from an EMBL/GenBank/DDBJ whole genome shotgun (WGS) entry which is preliminary data.</text>
</comment>
<dbReference type="EMBL" id="LGTO01000004">
    <property type="protein sequence ID" value="KNE21869.1"/>
    <property type="molecule type" value="Genomic_DNA"/>
</dbReference>
<dbReference type="Pfam" id="PF14833">
    <property type="entry name" value="NAD_binding_11"/>
    <property type="match status" value="1"/>
</dbReference>
<dbReference type="InterPro" id="IPR015815">
    <property type="entry name" value="HIBADH-related"/>
</dbReference>
<evidence type="ECO:0000259" key="5">
    <source>
        <dbReference type="Pfam" id="PF03446"/>
    </source>
</evidence>
<gene>
    <name evidence="7" type="ORF">AFK71_03410</name>
</gene>
<reference evidence="8" key="1">
    <citation type="submission" date="2015-07" db="EMBL/GenBank/DDBJ databases">
        <title>Fjat-10053 dsm26.</title>
        <authorList>
            <person name="Liu B."/>
            <person name="Wang J."/>
            <person name="Zhu Y."/>
            <person name="Liu G."/>
            <person name="Chen Q."/>
            <person name="Chen Z."/>
            <person name="Lan J."/>
            <person name="Che J."/>
            <person name="Ge C."/>
            <person name="Shi H."/>
            <person name="Pan Z."/>
            <person name="Liu X."/>
        </authorList>
    </citation>
    <scope>NUCLEOTIDE SEQUENCE [LARGE SCALE GENOMIC DNA]</scope>
    <source>
        <strain evidence="8">DSM 26</strain>
    </source>
</reference>
<dbReference type="PANTHER" id="PTHR22981:SF7">
    <property type="entry name" value="3-HYDROXYISOBUTYRATE DEHYDROGENASE, MITOCHONDRIAL"/>
    <property type="match status" value="1"/>
</dbReference>
<dbReference type="RefSeq" id="WP_050350148.1">
    <property type="nucleotide sequence ID" value="NZ_CP073011.1"/>
</dbReference>
<dbReference type="PIRSF" id="PIRSF000103">
    <property type="entry name" value="HIBADH"/>
    <property type="match status" value="1"/>
</dbReference>
<accession>A0A0L0QTG1</accession>
<dbReference type="InterPro" id="IPR036291">
    <property type="entry name" value="NAD(P)-bd_dom_sf"/>
</dbReference>
<dbReference type="InterPro" id="IPR008927">
    <property type="entry name" value="6-PGluconate_DH-like_C_sf"/>
</dbReference>
<protein>
    <submittedName>
        <fullName evidence="7">3-hydroxyisobutyrate dehydrogenase</fullName>
    </submittedName>
</protein>
<dbReference type="Pfam" id="PF03446">
    <property type="entry name" value="NAD_binding_2"/>
    <property type="match status" value="1"/>
</dbReference>
<feature type="active site" evidence="4">
    <location>
        <position position="172"/>
    </location>
</feature>
<evidence type="ECO:0000256" key="4">
    <source>
        <dbReference type="PIRSR" id="PIRSR000103-1"/>
    </source>
</evidence>
<dbReference type="GO" id="GO:0016616">
    <property type="term" value="F:oxidoreductase activity, acting on the CH-OH group of donors, NAD or NADP as acceptor"/>
    <property type="evidence" value="ECO:0007669"/>
    <property type="project" value="TreeGrafter"/>
</dbReference>
<name>A0A0L0QTG1_VIRPA</name>
<dbReference type="InterPro" id="IPR006115">
    <property type="entry name" value="6PGDH_NADP-bd"/>
</dbReference>
<dbReference type="PANTHER" id="PTHR22981">
    <property type="entry name" value="3-HYDROXYISOBUTYRATE DEHYDROGENASE-RELATED"/>
    <property type="match status" value="1"/>
</dbReference>
<dbReference type="InterPro" id="IPR029154">
    <property type="entry name" value="HIBADH-like_NADP-bd"/>
</dbReference>
<evidence type="ECO:0000313" key="8">
    <source>
        <dbReference type="Proteomes" id="UP000036780"/>
    </source>
</evidence>
<sequence>MERIGFIGLGKMGLPMATGLVKEGYSVTGYDINEKATLTFKERGGGIATSIHQVLAACDIILTSLPSVKAAEEVFLGERGLVEQGDSSKILVDTSTVSPELNQMLDKSCTEKGIPFLAAPVSGGVIGAEQQTLTVMVGGKRAVYERVLPIFEVIGGNIFHVNEQIDSGTTVKLINNLLIGFYTAGVSEALHIANKKNIDLNDLYSMLSVSYGQSRIYERNYQTFIANNDYEPGFSLKLLRKDLEFAMQVAEENQLDLPISKTLLSLYQQVEKEGYGDQDMAVLYQRVLEQSNKREAAK</sequence>
<dbReference type="AlphaFoldDB" id="A0A0L0QTG1"/>
<dbReference type="SUPFAM" id="SSF51735">
    <property type="entry name" value="NAD(P)-binding Rossmann-fold domains"/>
    <property type="match status" value="1"/>
</dbReference>